<accession>A0AAV5FXP3</accession>
<feature type="domain" description="F-box" evidence="2">
    <location>
        <begin position="161"/>
        <end position="208"/>
    </location>
</feature>
<comment type="caution">
    <text evidence="3">The sequence shown here is derived from an EMBL/GenBank/DDBJ whole genome shotgun (WGS) entry which is preliminary data.</text>
</comment>
<feature type="region of interest" description="Disordered" evidence="1">
    <location>
        <begin position="340"/>
        <end position="359"/>
    </location>
</feature>
<gene>
    <name evidence="3" type="primary">gb28591</name>
    <name evidence="3" type="ORF">PR202_gb28591</name>
</gene>
<dbReference type="InterPro" id="IPR036047">
    <property type="entry name" value="F-box-like_dom_sf"/>
</dbReference>
<name>A0AAV5FXP3_ELECO</name>
<proteinExistence type="predicted"/>
<dbReference type="AlphaFoldDB" id="A0AAV5FXP3"/>
<feature type="region of interest" description="Disordered" evidence="1">
    <location>
        <begin position="475"/>
        <end position="503"/>
    </location>
</feature>
<dbReference type="InterPro" id="IPR032675">
    <property type="entry name" value="LRR_dom_sf"/>
</dbReference>
<evidence type="ECO:0000256" key="1">
    <source>
        <dbReference type="SAM" id="MobiDB-lite"/>
    </source>
</evidence>
<sequence>MASSESTTPTAWPSGSGASYAWAPIPAAPIMALRLPSQGGAGAGFNGAQQRRGVVSWLDLRPATIDDVIFSPARALDLLRCFATLDSLSPLRPCCLSPPRLICSGVEGEQWGQQRRSGQRAGNGGGEQGRRHGGGQLQRGSRPLHTMDINASPLSVSQPPARDWSELPLDSLSKIFMKLGPIEILMGAGLVCHSWLAAAKTPELWRFVDMTSHKVIFAKDIPTVCAMAKVAVDRSAGQMESFWAQNFVTTDLLDYMASRVNSLKSIRLVACGYVRETSLLNLANKCPLLEELECSYYPMPAEFFRCIGQVRPELKRLRIYIEEWYDSDQMRREIEEEYRQSCGYEEETDEDEESEDWEARQNEDAFAIAESLHELRVLHIAGNSLTNKGLYAILDSCPHLECLDISECSHVRVNNELQARCAKLKHFVRSPRQRHNVHCPDLHIIRKEEDEDYFDYISEDLDLRGESEMDDDYGSYGNYWQDYSPPSSPDDTPTDIHEYYSQL</sequence>
<feature type="compositionally biased region" description="Basic and acidic residues" evidence="1">
    <location>
        <begin position="494"/>
        <end position="503"/>
    </location>
</feature>
<dbReference type="Gene3D" id="3.80.10.10">
    <property type="entry name" value="Ribonuclease Inhibitor"/>
    <property type="match status" value="1"/>
</dbReference>
<reference evidence="3" key="1">
    <citation type="journal article" date="2018" name="DNA Res.">
        <title>Multiple hybrid de novo genome assembly of finger millet, an orphan allotetraploid crop.</title>
        <authorList>
            <person name="Hatakeyama M."/>
            <person name="Aluri S."/>
            <person name="Balachadran M.T."/>
            <person name="Sivarajan S.R."/>
            <person name="Patrignani A."/>
            <person name="Gruter S."/>
            <person name="Poveda L."/>
            <person name="Shimizu-Inatsugi R."/>
            <person name="Baeten J."/>
            <person name="Francoijs K.J."/>
            <person name="Nataraja K.N."/>
            <person name="Reddy Y.A.N."/>
            <person name="Phadnis S."/>
            <person name="Ravikumar R.L."/>
            <person name="Schlapbach R."/>
            <person name="Sreeman S.M."/>
            <person name="Shimizu K.K."/>
        </authorList>
    </citation>
    <scope>NUCLEOTIDE SEQUENCE</scope>
</reference>
<dbReference type="InterPro" id="IPR001810">
    <property type="entry name" value="F-box_dom"/>
</dbReference>
<evidence type="ECO:0000313" key="4">
    <source>
        <dbReference type="Proteomes" id="UP001054889"/>
    </source>
</evidence>
<protein>
    <recommendedName>
        <fullName evidence="2">F-box domain-containing protein</fullName>
    </recommendedName>
</protein>
<dbReference type="EMBL" id="BQKI01000098">
    <property type="protein sequence ID" value="GJN39470.1"/>
    <property type="molecule type" value="Genomic_DNA"/>
</dbReference>
<dbReference type="Proteomes" id="UP001054889">
    <property type="component" value="Unassembled WGS sequence"/>
</dbReference>
<dbReference type="SUPFAM" id="SSF81383">
    <property type="entry name" value="F-box domain"/>
    <property type="match status" value="1"/>
</dbReference>
<evidence type="ECO:0000313" key="3">
    <source>
        <dbReference type="EMBL" id="GJN39470.1"/>
    </source>
</evidence>
<dbReference type="Pfam" id="PF12937">
    <property type="entry name" value="F-box-like"/>
    <property type="match status" value="1"/>
</dbReference>
<reference evidence="3" key="2">
    <citation type="submission" date="2021-12" db="EMBL/GenBank/DDBJ databases">
        <title>Resequencing data analysis of finger millet.</title>
        <authorList>
            <person name="Hatakeyama M."/>
            <person name="Aluri S."/>
            <person name="Balachadran M.T."/>
            <person name="Sivarajan S.R."/>
            <person name="Poveda L."/>
            <person name="Shimizu-Inatsugi R."/>
            <person name="Schlapbach R."/>
            <person name="Sreeman S.M."/>
            <person name="Shimizu K.K."/>
        </authorList>
    </citation>
    <scope>NUCLEOTIDE SEQUENCE</scope>
</reference>
<organism evidence="3 4">
    <name type="scientific">Eleusine coracana subsp. coracana</name>
    <dbReference type="NCBI Taxonomy" id="191504"/>
    <lineage>
        <taxon>Eukaryota</taxon>
        <taxon>Viridiplantae</taxon>
        <taxon>Streptophyta</taxon>
        <taxon>Embryophyta</taxon>
        <taxon>Tracheophyta</taxon>
        <taxon>Spermatophyta</taxon>
        <taxon>Magnoliopsida</taxon>
        <taxon>Liliopsida</taxon>
        <taxon>Poales</taxon>
        <taxon>Poaceae</taxon>
        <taxon>PACMAD clade</taxon>
        <taxon>Chloridoideae</taxon>
        <taxon>Cynodonteae</taxon>
        <taxon>Eleusininae</taxon>
        <taxon>Eleusine</taxon>
    </lineage>
</organism>
<dbReference type="PROSITE" id="PS50181">
    <property type="entry name" value="FBOX"/>
    <property type="match status" value="1"/>
</dbReference>
<keyword evidence="4" id="KW-1185">Reference proteome</keyword>
<dbReference type="FunFam" id="1.20.1280.50:FF:000037">
    <property type="entry name" value="F-box protein SKIP19"/>
    <property type="match status" value="1"/>
</dbReference>
<dbReference type="Gene3D" id="1.20.1280.50">
    <property type="match status" value="1"/>
</dbReference>
<dbReference type="SUPFAM" id="SSF52047">
    <property type="entry name" value="RNI-like"/>
    <property type="match status" value="1"/>
</dbReference>
<dbReference type="PANTHER" id="PTHR38926">
    <property type="entry name" value="F-BOX DOMAIN CONTAINING PROTEIN, EXPRESSED"/>
    <property type="match status" value="1"/>
</dbReference>
<dbReference type="PANTHER" id="PTHR38926:SF77">
    <property type="entry name" value="OS08G0195000 PROTEIN"/>
    <property type="match status" value="1"/>
</dbReference>
<feature type="compositionally biased region" description="Acidic residues" evidence="1">
    <location>
        <begin position="344"/>
        <end position="356"/>
    </location>
</feature>
<evidence type="ECO:0000259" key="2">
    <source>
        <dbReference type="PROSITE" id="PS50181"/>
    </source>
</evidence>
<feature type="region of interest" description="Disordered" evidence="1">
    <location>
        <begin position="112"/>
        <end position="143"/>
    </location>
</feature>